<keyword evidence="5 12" id="KW-0547">Nucleotide-binding</keyword>
<dbReference type="SFLD" id="SFLDG01386">
    <property type="entry name" value="main_SPASM_domain-containing"/>
    <property type="match status" value="1"/>
</dbReference>
<evidence type="ECO:0000259" key="14">
    <source>
        <dbReference type="PROSITE" id="PS51918"/>
    </source>
</evidence>
<comment type="pathway">
    <text evidence="12">Cofactor biosynthesis; molybdopterin biosynthesis.</text>
</comment>
<keyword evidence="2 12" id="KW-0004">4Fe-4S</keyword>
<evidence type="ECO:0000256" key="7">
    <source>
        <dbReference type="ARBA" id="ARBA00023014"/>
    </source>
</evidence>
<dbReference type="InterPro" id="IPR006638">
    <property type="entry name" value="Elp3/MiaA/NifB-like_rSAM"/>
</dbReference>
<dbReference type="PROSITE" id="PS51918">
    <property type="entry name" value="RADICAL_SAM"/>
    <property type="match status" value="1"/>
</dbReference>
<accession>A0A9D1R7F7</accession>
<evidence type="ECO:0000313" key="16">
    <source>
        <dbReference type="Proteomes" id="UP000824265"/>
    </source>
</evidence>
<dbReference type="AlphaFoldDB" id="A0A9D1R7F7"/>
<dbReference type="GO" id="GO:0046872">
    <property type="term" value="F:metal ion binding"/>
    <property type="evidence" value="ECO:0007669"/>
    <property type="project" value="UniProtKB-KW"/>
</dbReference>
<comment type="subunit">
    <text evidence="12">Monomer and homodimer.</text>
</comment>
<comment type="catalytic activity">
    <reaction evidence="11 12">
        <text>GTP + AH2 + S-adenosyl-L-methionine = (8S)-3',8-cyclo-7,8-dihydroguanosine 5'-triphosphate + 5'-deoxyadenosine + L-methionine + A + H(+)</text>
        <dbReference type="Rhea" id="RHEA:49576"/>
        <dbReference type="ChEBI" id="CHEBI:13193"/>
        <dbReference type="ChEBI" id="CHEBI:15378"/>
        <dbReference type="ChEBI" id="CHEBI:17319"/>
        <dbReference type="ChEBI" id="CHEBI:17499"/>
        <dbReference type="ChEBI" id="CHEBI:37565"/>
        <dbReference type="ChEBI" id="CHEBI:57844"/>
        <dbReference type="ChEBI" id="CHEBI:59789"/>
        <dbReference type="ChEBI" id="CHEBI:131766"/>
        <dbReference type="EC" id="4.1.99.22"/>
    </reaction>
</comment>
<dbReference type="GO" id="GO:0006777">
    <property type="term" value="P:Mo-molybdopterin cofactor biosynthetic process"/>
    <property type="evidence" value="ECO:0007669"/>
    <property type="project" value="UniProtKB-UniRule"/>
</dbReference>
<feature type="binding site" evidence="12">
    <location>
        <position position="24"/>
    </location>
    <ligand>
        <name>[4Fe-4S] cluster</name>
        <dbReference type="ChEBI" id="CHEBI:49883"/>
        <label>1</label>
        <note>4Fe-4S-S-AdoMet</note>
    </ligand>
</feature>
<dbReference type="SFLD" id="SFLDG01067">
    <property type="entry name" value="SPASM/twitch_domain_containing"/>
    <property type="match status" value="1"/>
</dbReference>
<feature type="binding site" evidence="12">
    <location>
        <position position="253"/>
    </location>
    <ligand>
        <name>[4Fe-4S] cluster</name>
        <dbReference type="ChEBI" id="CHEBI:49883"/>
        <label>2</label>
        <note>4Fe-4S-substrate</note>
    </ligand>
</feature>
<evidence type="ECO:0000256" key="8">
    <source>
        <dbReference type="ARBA" id="ARBA00023134"/>
    </source>
</evidence>
<feature type="binding site" evidence="12">
    <location>
        <position position="250"/>
    </location>
    <ligand>
        <name>[4Fe-4S] cluster</name>
        <dbReference type="ChEBI" id="CHEBI:49883"/>
        <label>2</label>
        <note>4Fe-4S-substrate</note>
    </ligand>
</feature>
<evidence type="ECO:0000256" key="9">
    <source>
        <dbReference type="ARBA" id="ARBA00023150"/>
    </source>
</evidence>
<feature type="compositionally biased region" description="Basic and acidic residues" evidence="13">
    <location>
        <begin position="305"/>
        <end position="325"/>
    </location>
</feature>
<feature type="binding site" evidence="12">
    <location>
        <position position="154"/>
    </location>
    <ligand>
        <name>GTP</name>
        <dbReference type="ChEBI" id="CHEBI:37565"/>
    </ligand>
</feature>
<evidence type="ECO:0000256" key="10">
    <source>
        <dbReference type="ARBA" id="ARBA00023239"/>
    </source>
</evidence>
<keyword evidence="10 12" id="KW-0456">Lyase</keyword>
<dbReference type="Proteomes" id="UP000824265">
    <property type="component" value="Unassembled WGS sequence"/>
</dbReference>
<comment type="similarity">
    <text evidence="12">Belongs to the radical SAM superfamily. MoaA family.</text>
</comment>
<dbReference type="SFLD" id="SFLDS00029">
    <property type="entry name" value="Radical_SAM"/>
    <property type="match status" value="1"/>
</dbReference>
<dbReference type="InterPro" id="IPR013483">
    <property type="entry name" value="MoaA"/>
</dbReference>
<dbReference type="GO" id="GO:0005525">
    <property type="term" value="F:GTP binding"/>
    <property type="evidence" value="ECO:0007669"/>
    <property type="project" value="UniProtKB-UniRule"/>
</dbReference>
<dbReference type="InterPro" id="IPR050105">
    <property type="entry name" value="MoCo_biosynth_MoaA/MoaC"/>
</dbReference>
<dbReference type="CDD" id="cd01335">
    <property type="entry name" value="Radical_SAM"/>
    <property type="match status" value="1"/>
</dbReference>
<dbReference type="GO" id="GO:0061798">
    <property type="term" value="F:GTP 3',8'-cyclase activity"/>
    <property type="evidence" value="ECO:0007669"/>
    <property type="project" value="UniProtKB-UniRule"/>
</dbReference>
<evidence type="ECO:0000256" key="13">
    <source>
        <dbReference type="SAM" id="MobiDB-lite"/>
    </source>
</evidence>
<dbReference type="InterPro" id="IPR058240">
    <property type="entry name" value="rSAM_sf"/>
</dbReference>
<feature type="binding site" evidence="12">
    <location>
        <position position="13"/>
    </location>
    <ligand>
        <name>GTP</name>
        <dbReference type="ChEBI" id="CHEBI:37565"/>
    </ligand>
</feature>
<evidence type="ECO:0000256" key="3">
    <source>
        <dbReference type="ARBA" id="ARBA00022691"/>
    </source>
</evidence>
<evidence type="ECO:0000256" key="4">
    <source>
        <dbReference type="ARBA" id="ARBA00022723"/>
    </source>
</evidence>
<feature type="binding site" evidence="12">
    <location>
        <position position="188"/>
    </location>
    <ligand>
        <name>S-adenosyl-L-methionine</name>
        <dbReference type="ChEBI" id="CHEBI:59789"/>
    </ligand>
</feature>
<feature type="binding site" evidence="12">
    <location>
        <position position="118"/>
    </location>
    <ligand>
        <name>S-adenosyl-L-methionine</name>
        <dbReference type="ChEBI" id="CHEBI:59789"/>
    </ligand>
</feature>
<dbReference type="CDD" id="cd21117">
    <property type="entry name" value="Twitch_MoaA"/>
    <property type="match status" value="1"/>
</dbReference>
<evidence type="ECO:0000256" key="2">
    <source>
        <dbReference type="ARBA" id="ARBA00022485"/>
    </source>
</evidence>
<evidence type="ECO:0000313" key="15">
    <source>
        <dbReference type="EMBL" id="HIW81472.1"/>
    </source>
</evidence>
<evidence type="ECO:0000256" key="12">
    <source>
        <dbReference type="HAMAP-Rule" id="MF_01225"/>
    </source>
</evidence>
<dbReference type="InterPro" id="IPR010505">
    <property type="entry name" value="MoaA_twitch"/>
</dbReference>
<dbReference type="SMART" id="SM00729">
    <property type="entry name" value="Elp3"/>
    <property type="match status" value="1"/>
</dbReference>
<keyword evidence="7 12" id="KW-0411">Iron-sulfur</keyword>
<name>A0A9D1R7F7_9FIRM</name>
<keyword evidence="4 12" id="KW-0479">Metal-binding</keyword>
<keyword evidence="6 12" id="KW-0408">Iron</keyword>
<feature type="binding site" evidence="12">
    <location>
        <position position="26"/>
    </location>
    <ligand>
        <name>S-adenosyl-L-methionine</name>
        <dbReference type="ChEBI" id="CHEBI:59789"/>
    </ligand>
</feature>
<feature type="binding site" evidence="12">
    <location>
        <position position="94"/>
    </location>
    <ligand>
        <name>GTP</name>
        <dbReference type="ChEBI" id="CHEBI:37565"/>
    </ligand>
</feature>
<dbReference type="EC" id="4.1.99.22" evidence="1 12"/>
<dbReference type="GO" id="GO:0051539">
    <property type="term" value="F:4 iron, 4 sulfur cluster binding"/>
    <property type="evidence" value="ECO:0007669"/>
    <property type="project" value="UniProtKB-UniRule"/>
</dbReference>
<feature type="binding site" evidence="12">
    <location>
        <position position="63"/>
    </location>
    <ligand>
        <name>GTP</name>
        <dbReference type="ChEBI" id="CHEBI:37565"/>
    </ligand>
</feature>
<dbReference type="PANTHER" id="PTHR22960">
    <property type="entry name" value="MOLYBDOPTERIN COFACTOR SYNTHESIS PROTEIN A"/>
    <property type="match status" value="1"/>
</dbReference>
<sequence>MTDNTGRVIDYLRISVTDKCNLRCRYCMPPEGVTSLRHEDILSFEEITRVCKIMARLGIKKVRITGGEPLVRKDICRLIEGIHVIPGIEEIAMTTNATLLAPLAGELKRAGLDRVNISLDALDPLVFAAITGRDALGEVKEGLSAALSVGFGVKINCVPCRELNEGELRRVAAIAQNQPVDVRFIELMPIGCGKQFHGISSGELLKDFSAFFGEPREAPASPGGGPACYYNFPGFQGRIGFISPISHKFCKSCNRVRLTAEGRFKLCLHYESGIDLRKYLRDGRTEDAQIEEAILEAVKNKPAAHHFESPGEEMPSERENVEERNMNQIGG</sequence>
<reference evidence="15" key="1">
    <citation type="journal article" date="2021" name="PeerJ">
        <title>Extensive microbial diversity within the chicken gut microbiome revealed by metagenomics and culture.</title>
        <authorList>
            <person name="Gilroy R."/>
            <person name="Ravi A."/>
            <person name="Getino M."/>
            <person name="Pursley I."/>
            <person name="Horton D.L."/>
            <person name="Alikhan N.F."/>
            <person name="Baker D."/>
            <person name="Gharbi K."/>
            <person name="Hall N."/>
            <person name="Watson M."/>
            <person name="Adriaenssens E.M."/>
            <person name="Foster-Nyarko E."/>
            <person name="Jarju S."/>
            <person name="Secka A."/>
            <person name="Antonio M."/>
            <person name="Oren A."/>
            <person name="Chaudhuri R.R."/>
            <person name="La Ragione R."/>
            <person name="Hildebrand F."/>
            <person name="Pallen M.J."/>
        </authorList>
    </citation>
    <scope>NUCLEOTIDE SEQUENCE</scope>
    <source>
        <strain evidence="15">CHK195-6426</strain>
    </source>
</reference>
<dbReference type="HAMAP" id="MF_01225_B">
    <property type="entry name" value="MoaA_B"/>
    <property type="match status" value="1"/>
</dbReference>
<dbReference type="InterPro" id="IPR040064">
    <property type="entry name" value="MoaA-like"/>
</dbReference>
<feature type="binding site" evidence="12">
    <location>
        <begin position="255"/>
        <end position="257"/>
    </location>
    <ligand>
        <name>GTP</name>
        <dbReference type="ChEBI" id="CHEBI:37565"/>
    </ligand>
</feature>
<keyword evidence="3 12" id="KW-0949">S-adenosyl-L-methionine</keyword>
<dbReference type="InterPro" id="IPR007197">
    <property type="entry name" value="rSAM"/>
</dbReference>
<evidence type="ECO:0000256" key="11">
    <source>
        <dbReference type="ARBA" id="ARBA00048697"/>
    </source>
</evidence>
<feature type="domain" description="Radical SAM core" evidence="14">
    <location>
        <begin position="4"/>
        <end position="226"/>
    </location>
</feature>
<comment type="function">
    <text evidence="12">Catalyzes the cyclization of GTP to (8S)-3',8-cyclo-7,8-dihydroguanosine 5'-triphosphate.</text>
</comment>
<dbReference type="SFLD" id="SFLDG01383">
    <property type="entry name" value="cyclic_pyranopterin_phosphate"/>
    <property type="match status" value="1"/>
</dbReference>
<dbReference type="Pfam" id="PF04055">
    <property type="entry name" value="Radical_SAM"/>
    <property type="match status" value="1"/>
</dbReference>
<reference evidence="15" key="2">
    <citation type="submission" date="2021-04" db="EMBL/GenBank/DDBJ databases">
        <authorList>
            <person name="Gilroy R."/>
        </authorList>
    </citation>
    <scope>NUCLEOTIDE SEQUENCE</scope>
    <source>
        <strain evidence="15">CHK195-6426</strain>
    </source>
</reference>
<gene>
    <name evidence="12 15" type="primary">moaA</name>
    <name evidence="15" type="ORF">H9742_08150</name>
</gene>
<evidence type="ECO:0000256" key="6">
    <source>
        <dbReference type="ARBA" id="ARBA00023004"/>
    </source>
</evidence>
<comment type="caution">
    <text evidence="15">The sequence shown here is derived from an EMBL/GenBank/DDBJ whole genome shotgun (WGS) entry which is preliminary data.</text>
</comment>
<dbReference type="GO" id="GO:0061799">
    <property type="term" value="F:cyclic pyranopterin monophosphate synthase activity"/>
    <property type="evidence" value="ECO:0007669"/>
    <property type="project" value="TreeGrafter"/>
</dbReference>
<feature type="binding site" evidence="12">
    <location>
        <position position="27"/>
    </location>
    <ligand>
        <name>[4Fe-4S] cluster</name>
        <dbReference type="ChEBI" id="CHEBI:49883"/>
        <label>1</label>
        <note>4Fe-4S-S-AdoMet</note>
    </ligand>
</feature>
<dbReference type="PANTHER" id="PTHR22960:SF0">
    <property type="entry name" value="MOLYBDENUM COFACTOR BIOSYNTHESIS PROTEIN 1"/>
    <property type="match status" value="1"/>
</dbReference>
<feature type="binding site" evidence="12">
    <location>
        <position position="20"/>
    </location>
    <ligand>
        <name>[4Fe-4S] cluster</name>
        <dbReference type="ChEBI" id="CHEBI:49883"/>
        <label>1</label>
        <note>4Fe-4S-S-AdoMet</note>
    </ligand>
</feature>
<feature type="binding site" evidence="12">
    <location>
        <position position="267"/>
    </location>
    <ligand>
        <name>[4Fe-4S] cluster</name>
        <dbReference type="ChEBI" id="CHEBI:49883"/>
        <label>2</label>
        <note>4Fe-4S-substrate</note>
    </ligand>
</feature>
<dbReference type="NCBIfam" id="TIGR02666">
    <property type="entry name" value="moaA"/>
    <property type="match status" value="1"/>
</dbReference>
<dbReference type="SUPFAM" id="SSF102114">
    <property type="entry name" value="Radical SAM enzymes"/>
    <property type="match status" value="1"/>
</dbReference>
<dbReference type="EMBL" id="DXGH01000043">
    <property type="protein sequence ID" value="HIW81472.1"/>
    <property type="molecule type" value="Genomic_DNA"/>
</dbReference>
<dbReference type="InterPro" id="IPR000385">
    <property type="entry name" value="MoaA_NifB_PqqE_Fe-S-bd_CS"/>
</dbReference>
<dbReference type="Pfam" id="PF06463">
    <property type="entry name" value="Mob_synth_C"/>
    <property type="match status" value="1"/>
</dbReference>
<feature type="region of interest" description="Disordered" evidence="13">
    <location>
        <begin position="302"/>
        <end position="331"/>
    </location>
</feature>
<keyword evidence="9 12" id="KW-0501">Molybdenum cofactor biosynthesis</keyword>
<organism evidence="15 16">
    <name type="scientific">Candidatus Acetatifactor stercoripullorum</name>
    <dbReference type="NCBI Taxonomy" id="2838414"/>
    <lineage>
        <taxon>Bacteria</taxon>
        <taxon>Bacillati</taxon>
        <taxon>Bacillota</taxon>
        <taxon>Clostridia</taxon>
        <taxon>Lachnospirales</taxon>
        <taxon>Lachnospiraceae</taxon>
        <taxon>Acetatifactor</taxon>
    </lineage>
</organism>
<dbReference type="Gene3D" id="3.20.20.70">
    <property type="entry name" value="Aldolase class I"/>
    <property type="match status" value="1"/>
</dbReference>
<keyword evidence="8 12" id="KW-0342">GTP-binding</keyword>
<dbReference type="InterPro" id="IPR013785">
    <property type="entry name" value="Aldolase_TIM"/>
</dbReference>
<evidence type="ECO:0000256" key="1">
    <source>
        <dbReference type="ARBA" id="ARBA00012167"/>
    </source>
</evidence>
<dbReference type="GO" id="GO:1904047">
    <property type="term" value="F:S-adenosyl-L-methionine binding"/>
    <property type="evidence" value="ECO:0007669"/>
    <property type="project" value="UniProtKB-UniRule"/>
</dbReference>
<evidence type="ECO:0000256" key="5">
    <source>
        <dbReference type="ARBA" id="ARBA00022741"/>
    </source>
</evidence>
<dbReference type="PROSITE" id="PS01305">
    <property type="entry name" value="MOAA_NIFB_PQQE"/>
    <property type="match status" value="1"/>
</dbReference>
<feature type="binding site" evidence="12">
    <location>
        <position position="67"/>
    </location>
    <ligand>
        <name>S-adenosyl-L-methionine</name>
        <dbReference type="ChEBI" id="CHEBI:59789"/>
    </ligand>
</feature>
<protein>
    <recommendedName>
        <fullName evidence="1 12">GTP 3',8-cyclase</fullName>
        <ecNumber evidence="1 12">4.1.99.22</ecNumber>
    </recommendedName>
    <alternativeName>
        <fullName evidence="12">Molybdenum cofactor biosynthesis protein A</fullName>
    </alternativeName>
</protein>
<comment type="cofactor">
    <cofactor evidence="12">
        <name>[4Fe-4S] cluster</name>
        <dbReference type="ChEBI" id="CHEBI:49883"/>
    </cofactor>
    <text evidence="12">Binds 2 [4Fe-4S] clusters. Binds 1 [4Fe-4S] cluster coordinated with 3 cysteines and an exchangeable S-adenosyl-L-methionine and 1 [4Fe-4S] cluster coordinated with 3 cysteines and the GTP-derived substrate.</text>
</comment>
<proteinExistence type="inferred from homology"/>